<evidence type="ECO:0000256" key="1">
    <source>
        <dbReference type="SAM" id="MobiDB-lite"/>
    </source>
</evidence>
<dbReference type="STRING" id="156976.AK829_11285"/>
<feature type="region of interest" description="Disordered" evidence="1">
    <location>
        <begin position="712"/>
        <end position="775"/>
    </location>
</feature>
<dbReference type="RefSeq" id="WP_052205976.1">
    <property type="nucleotide sequence ID" value="NZ_CP012342.1"/>
</dbReference>
<dbReference type="KEGG" id="crie:AK829_11285"/>
<feature type="compositionally biased region" description="Gly residues" evidence="1">
    <location>
        <begin position="723"/>
        <end position="737"/>
    </location>
</feature>
<keyword evidence="4" id="KW-1185">Reference proteome</keyword>
<dbReference type="Proteomes" id="UP000060016">
    <property type="component" value="Chromosome"/>
</dbReference>
<dbReference type="InterPro" id="IPR024079">
    <property type="entry name" value="MetalloPept_cat_dom_sf"/>
</dbReference>
<feature type="transmembrane region" description="Helical" evidence="2">
    <location>
        <begin position="825"/>
        <end position="848"/>
    </location>
</feature>
<dbReference type="EMBL" id="CP012342">
    <property type="protein sequence ID" value="AKV59607.1"/>
    <property type="molecule type" value="Genomic_DNA"/>
</dbReference>
<keyword evidence="2" id="KW-1133">Transmembrane helix</keyword>
<reference evidence="3 4" key="1">
    <citation type="submission" date="2015-08" db="EMBL/GenBank/DDBJ databases">
        <authorList>
            <person name="Babu N.S."/>
            <person name="Beckwith C.J."/>
            <person name="Beseler K.G."/>
            <person name="Brison A."/>
            <person name="Carone J.V."/>
            <person name="Caskin T.P."/>
            <person name="Diamond M."/>
            <person name="Durham M.E."/>
            <person name="Foxe J.M."/>
            <person name="Go M."/>
            <person name="Henderson B.A."/>
            <person name="Jones I.B."/>
            <person name="McGettigan J.A."/>
            <person name="Micheletti S.J."/>
            <person name="Nasrallah M.E."/>
            <person name="Ortiz D."/>
            <person name="Piller C.R."/>
            <person name="Privatt S.R."/>
            <person name="Schneider S.L."/>
            <person name="Sharp S."/>
            <person name="Smith T.C."/>
            <person name="Stanton J.D."/>
            <person name="Ullery H.E."/>
            <person name="Wilson R.J."/>
            <person name="Serrano M.G."/>
            <person name="Buck G."/>
            <person name="Lee V."/>
            <person name="Wang Y."/>
            <person name="Carvalho R."/>
            <person name="Voegtly L."/>
            <person name="Shi R."/>
            <person name="Duckworth R."/>
            <person name="Johnson A."/>
            <person name="Loviza R."/>
            <person name="Walstead R."/>
            <person name="Shah Z."/>
            <person name="Kiflezghi M."/>
            <person name="Wade K."/>
            <person name="Ball S.L."/>
            <person name="Bradley K.W."/>
            <person name="Asai D.J."/>
            <person name="Bowman C.A."/>
            <person name="Russell D.A."/>
            <person name="Pope W.H."/>
            <person name="Jacobs-Sera D."/>
            <person name="Hendrix R.W."/>
            <person name="Hatfull G.F."/>
        </authorList>
    </citation>
    <scope>NUCLEOTIDE SEQUENCE [LARGE SCALE GENOMIC DNA]</scope>
    <source>
        <strain evidence="3 4">PUDD_83A45</strain>
    </source>
</reference>
<dbReference type="GO" id="GO:0008237">
    <property type="term" value="F:metallopeptidase activity"/>
    <property type="evidence" value="ECO:0007669"/>
    <property type="project" value="InterPro"/>
</dbReference>
<dbReference type="Gene3D" id="3.40.390.10">
    <property type="entry name" value="Collagenase (Catalytic Domain)"/>
    <property type="match status" value="1"/>
</dbReference>
<feature type="compositionally biased region" description="Low complexity" evidence="1">
    <location>
        <begin position="805"/>
        <end position="815"/>
    </location>
</feature>
<sequence length="860" mass="90396">MRIPKTVLALGVVGALVGVGVGVDTHAQAATTNSGTTATYARDSEDDVLRAAVLSATDFGNELEFTWDAPLSMAGVFDSRVQTRMWIGGKPQYQDGATVNWVGNTVTMVSTDATTGITVTRTVELHGDTVVVTQSATNTTSSAKWVRADMRHRSFSAGTEFVGEYDNGTITARSAAPGYDIAFSPNEGHVSSGFSDSFGEAIPGSGVGVQGAAGGADIQGARWAREVAPGETFEAQVRVRVTPQPISMDHDGDGIPDEWERGSFTPDGGEALHLHKWGAGPDKKDVFLQLNWMVPEFTNQDACKVEGRFAVNVQGLTDWAECAAANKNAYRPSKKILDDLVKEFDRGGVRLHIDAGEWYHTYHADTYKGGEIPFTKYPFENKRSSHVFNAFTNDLLGSRDAVFHLGVIGDQMAPGIGASGRGQMPGSAFYVAWYKDISSDEQIRNTMLHEFGHNLGLDHSGSIKFNDRPRGYDYIPGYKSTMNYLYQFSHFGLTDTWSTSGSWPAYCETAPPGQLCAPGEFRIAPDWENLTLTGGRVGRAIGQVTPEIPQKTEDEVRGLIKLAADSQNGTGGFRLVDTPEKPNGVLTASRNNVVHAEISNYGTAAHEFTLEARYLNQSWVQKVTVAGLSASEGKLLIDVPVNPNPTHSQPTLPVEFTLFNQDGEVQYNQTLSIPVLDYTKDEIARVVAELPSDATGPVRAVVEGKLKPALAEAAPSDADAGGPASGGPGAGGPGAGGPAVPAPLPTRPPAAPGPGADSGPGAGPGSGPGAAPLTSIPAVPRVTTVQPTHADGVTVTPAEPGSLDTGSAASSAGTATEPLTKPLTVVSIILGVLMTLGGAALAAGSWLATHVMVGAMEGFL</sequence>
<evidence type="ECO:0000313" key="4">
    <source>
        <dbReference type="Proteomes" id="UP000060016"/>
    </source>
</evidence>
<feature type="compositionally biased region" description="Pro residues" evidence="1">
    <location>
        <begin position="740"/>
        <end position="752"/>
    </location>
</feature>
<organism evidence="3 4">
    <name type="scientific">Corynebacterium riegelii</name>
    <dbReference type="NCBI Taxonomy" id="156976"/>
    <lineage>
        <taxon>Bacteria</taxon>
        <taxon>Bacillati</taxon>
        <taxon>Actinomycetota</taxon>
        <taxon>Actinomycetes</taxon>
        <taxon>Mycobacteriales</taxon>
        <taxon>Corynebacteriaceae</taxon>
        <taxon>Corynebacterium</taxon>
    </lineage>
</organism>
<feature type="compositionally biased region" description="Gly residues" evidence="1">
    <location>
        <begin position="756"/>
        <end position="768"/>
    </location>
</feature>
<protein>
    <submittedName>
        <fullName evidence="3">Uncharacterized protein</fullName>
    </submittedName>
</protein>
<gene>
    <name evidence="3" type="ORF">AK829_11285</name>
</gene>
<name>A0A0K1RDV8_9CORY</name>
<evidence type="ECO:0000313" key="3">
    <source>
        <dbReference type="EMBL" id="AKV59607.1"/>
    </source>
</evidence>
<dbReference type="SUPFAM" id="SSF55486">
    <property type="entry name" value="Metalloproteases ('zincins'), catalytic domain"/>
    <property type="match status" value="1"/>
</dbReference>
<dbReference type="AlphaFoldDB" id="A0A0K1RDV8"/>
<evidence type="ECO:0000256" key="2">
    <source>
        <dbReference type="SAM" id="Phobius"/>
    </source>
</evidence>
<feature type="compositionally biased region" description="Low complexity" evidence="1">
    <location>
        <begin position="712"/>
        <end position="722"/>
    </location>
</feature>
<accession>A0A0K1RDV8</accession>
<keyword evidence="2" id="KW-0472">Membrane</keyword>
<keyword evidence="2" id="KW-0812">Transmembrane</keyword>
<feature type="region of interest" description="Disordered" evidence="1">
    <location>
        <begin position="791"/>
        <end position="815"/>
    </location>
</feature>
<dbReference type="PATRIC" id="fig|156976.3.peg.2275"/>
<proteinExistence type="predicted"/>